<dbReference type="InterPro" id="IPR037282">
    <property type="entry name" value="CapZ_alpha/beta"/>
</dbReference>
<dbReference type="PRINTS" id="PR00192">
    <property type="entry name" value="FACTINCAPB"/>
</dbReference>
<dbReference type="Gene3D" id="3.40.390.10">
    <property type="entry name" value="Collagenase (Catalytic Domain)"/>
    <property type="match status" value="1"/>
</dbReference>
<dbReference type="GO" id="GO:0051015">
    <property type="term" value="F:actin filament binding"/>
    <property type="evidence" value="ECO:0007669"/>
    <property type="project" value="UniProtKB-ARBA"/>
</dbReference>
<dbReference type="AlphaFoldDB" id="A0A9Q8Z7K1"/>
<dbReference type="PANTHER" id="PTHR10619:SF0">
    <property type="entry name" value="F-ACTIN-CAPPING PROTEIN SUBUNIT BETA ISOFORMS 1 AND 2"/>
    <property type="match status" value="1"/>
</dbReference>
<dbReference type="SUPFAM" id="SSF90096">
    <property type="entry name" value="Subunits of heterodimeric actin filament capping protein Capz"/>
    <property type="match status" value="1"/>
</dbReference>
<feature type="region of interest" description="Disordered" evidence="15">
    <location>
        <begin position="1"/>
        <end position="21"/>
    </location>
</feature>
<evidence type="ECO:0000256" key="3">
    <source>
        <dbReference type="ARBA" id="ARBA00021859"/>
    </source>
</evidence>
<dbReference type="Gene3D" id="1.20.58.570">
    <property type="match status" value="1"/>
</dbReference>
<dbReference type="Proteomes" id="UP001056012">
    <property type="component" value="Chromosome 3"/>
</dbReference>
<keyword evidence="9" id="KW-0862">Zinc</keyword>
<evidence type="ECO:0000259" key="16">
    <source>
        <dbReference type="SMART" id="SM00235"/>
    </source>
</evidence>
<proteinExistence type="inferred from homology"/>
<dbReference type="Pfam" id="PF01115">
    <property type="entry name" value="F_actin_cap_B"/>
    <property type="match status" value="1"/>
</dbReference>
<keyword evidence="11" id="KW-0009">Actin-binding</keyword>
<dbReference type="GO" id="GO:0000902">
    <property type="term" value="P:cell morphogenesis"/>
    <property type="evidence" value="ECO:0007669"/>
    <property type="project" value="TreeGrafter"/>
</dbReference>
<dbReference type="Pfam" id="PF24864">
    <property type="entry name" value="DUF7730"/>
    <property type="match status" value="1"/>
</dbReference>
<evidence type="ECO:0000256" key="2">
    <source>
        <dbReference type="ARBA" id="ARBA00006039"/>
    </source>
</evidence>
<evidence type="ECO:0000256" key="4">
    <source>
        <dbReference type="ARBA" id="ARBA00022467"/>
    </source>
</evidence>
<dbReference type="InterPro" id="IPR056632">
    <property type="entry name" value="DUF7730"/>
</dbReference>
<evidence type="ECO:0000256" key="1">
    <source>
        <dbReference type="ARBA" id="ARBA00004134"/>
    </source>
</evidence>
<dbReference type="PANTHER" id="PTHR10619">
    <property type="entry name" value="F-ACTIN-CAPPING PROTEIN SUBUNIT BETA"/>
    <property type="match status" value="1"/>
</dbReference>
<dbReference type="InterPro" id="IPR024079">
    <property type="entry name" value="MetalloPept_cat_dom_sf"/>
</dbReference>
<dbReference type="InterPro" id="IPR006026">
    <property type="entry name" value="Peptidase_Metallo"/>
</dbReference>
<dbReference type="SMART" id="SM00235">
    <property type="entry name" value="ZnMc"/>
    <property type="match status" value="1"/>
</dbReference>
<comment type="similarity">
    <text evidence="2">Belongs to the F-actin-capping protein beta subunit family.</text>
</comment>
<dbReference type="InterPro" id="IPR042276">
    <property type="entry name" value="CapZ_alpha/beta_2"/>
</dbReference>
<dbReference type="InterPro" id="IPR001818">
    <property type="entry name" value="Pept_M10_metallopeptidase"/>
</dbReference>
<evidence type="ECO:0000256" key="6">
    <source>
        <dbReference type="ARBA" id="ARBA00022670"/>
    </source>
</evidence>
<dbReference type="GO" id="GO:0051016">
    <property type="term" value="P:barbed-end actin filament capping"/>
    <property type="evidence" value="ECO:0007669"/>
    <property type="project" value="InterPro"/>
</dbReference>
<dbReference type="InterPro" id="IPR043175">
    <property type="entry name" value="CAPZB_N"/>
</dbReference>
<evidence type="ECO:0000256" key="7">
    <source>
        <dbReference type="ARBA" id="ARBA00022723"/>
    </source>
</evidence>
<dbReference type="VEuPathDB" id="FungiDB:yc1106_04495"/>
<evidence type="ECO:0000256" key="11">
    <source>
        <dbReference type="ARBA" id="ARBA00023203"/>
    </source>
</evidence>
<gene>
    <name evidence="17" type="ORF">yc1106_04495</name>
</gene>
<dbReference type="PROSITE" id="PS00231">
    <property type="entry name" value="F_ACTIN_CAPPING_BETA"/>
    <property type="match status" value="1"/>
</dbReference>
<evidence type="ECO:0000256" key="13">
    <source>
        <dbReference type="ARBA" id="ARBA00025389"/>
    </source>
</evidence>
<accession>A0A9Q8Z7K1</accession>
<evidence type="ECO:0000313" key="17">
    <source>
        <dbReference type="EMBL" id="USP77221.1"/>
    </source>
</evidence>
<dbReference type="GO" id="GO:0004222">
    <property type="term" value="F:metalloendopeptidase activity"/>
    <property type="evidence" value="ECO:0007669"/>
    <property type="project" value="InterPro"/>
</dbReference>
<dbReference type="FunFam" id="3.90.1150.210:FF:000005">
    <property type="entry name" value="F-actin-capping protein subunit beta"/>
    <property type="match status" value="1"/>
</dbReference>
<name>A0A9Q8Z7K1_CURCL</name>
<protein>
    <recommendedName>
        <fullName evidence="3">F-actin-capping protein subunit beta</fullName>
    </recommendedName>
</protein>
<keyword evidence="18" id="KW-1185">Reference proteome</keyword>
<dbReference type="SUPFAM" id="SSF47090">
    <property type="entry name" value="PGBD-like"/>
    <property type="match status" value="1"/>
</dbReference>
<evidence type="ECO:0000256" key="10">
    <source>
        <dbReference type="ARBA" id="ARBA00023049"/>
    </source>
</evidence>
<feature type="domain" description="Peptidase metallopeptidase" evidence="16">
    <location>
        <begin position="415"/>
        <end position="566"/>
    </location>
</feature>
<evidence type="ECO:0000256" key="15">
    <source>
        <dbReference type="SAM" id="MobiDB-lite"/>
    </source>
</evidence>
<keyword evidence="7" id="KW-0479">Metal-binding</keyword>
<keyword evidence="10" id="KW-0482">Metalloprotease</keyword>
<dbReference type="InterPro" id="IPR019771">
    <property type="entry name" value="F-actin_capping_bsu_CS"/>
</dbReference>
<keyword evidence="5" id="KW-0963">Cytoplasm</keyword>
<dbReference type="Pfam" id="PF00413">
    <property type="entry name" value="Peptidase_M10"/>
    <property type="match status" value="1"/>
</dbReference>
<dbReference type="GO" id="GO:0008270">
    <property type="term" value="F:zinc ion binding"/>
    <property type="evidence" value="ECO:0007669"/>
    <property type="project" value="InterPro"/>
</dbReference>
<dbReference type="GO" id="GO:0030036">
    <property type="term" value="P:actin cytoskeleton organization"/>
    <property type="evidence" value="ECO:0007669"/>
    <property type="project" value="InterPro"/>
</dbReference>
<dbReference type="FunFam" id="1.20.58.570:FF:000001">
    <property type="entry name" value="F-actin-capping protein subunit beta"/>
    <property type="match status" value="1"/>
</dbReference>
<comment type="function">
    <text evidence="13">F-actin-capping proteins bind in a Ca(2+)-independent manner to the fast growing ends of actin filaments (barbed end) thereby blocking the exchange of subunits at these ends. Unlike other capping proteins (such as gelsolin and severin), these proteins do not sever actin filaments.</text>
</comment>
<dbReference type="EMBL" id="CP089276">
    <property type="protein sequence ID" value="USP77221.1"/>
    <property type="molecule type" value="Genomic_DNA"/>
</dbReference>
<dbReference type="InterPro" id="IPR036365">
    <property type="entry name" value="PGBD-like_sf"/>
</dbReference>
<evidence type="ECO:0000313" key="18">
    <source>
        <dbReference type="Proteomes" id="UP001056012"/>
    </source>
</evidence>
<evidence type="ECO:0000256" key="12">
    <source>
        <dbReference type="ARBA" id="ARBA00023212"/>
    </source>
</evidence>
<dbReference type="GO" id="GO:0030479">
    <property type="term" value="C:actin cortical patch"/>
    <property type="evidence" value="ECO:0007669"/>
    <property type="project" value="UniProtKB-SubCell"/>
</dbReference>
<sequence>MDYPGVYAHDSRKQCPPHAAESPEVETFEGVGTQKRYTSNPTFTTSASFRAIHRKMADPIDSALDLLRRLDPKDVKRNVDHIIQLNPSLEEDLLESVDIPLTVKKCSKTKRDFLCCDYNRDGDSWRSPWSNEFEPPIDEGVTPSDRVRKMEIKANEAFDVYRELYFEGGISSVYLWDMDDGFAGCVLLKKSVNPTPKSSGSWDSIHVFDAQDRARTSHYKLTSTVILSLGTDSEALGGLDLSGNMVRQVEADMAVEDDTSHVANIGKMVEDMELKMRNLLQEVYFGKAKDVVGDLRSLQSLSQTNKDRATQREMINSMGSPTPTSAPEADQNIHSKHVNDFYKLYGWLKPGTSIPDKNLTMAIRKIQRKLKEPVTGIFSNKMMKMMSGPRCGTEQPYNSAEAEGHQDLNGRYVLWGPKWAKSTLTWRFENYSSDMTTTRQQATISAAFSRWMDFVPLNIVQAASNTKADINFRFMPFGKGDTRYGYTTMLSDGVYMSSGNINITFNDDYQWTDDRLFSFTAVHEIGHALGLSHSTVEPAIMFAYYDGTLRPMHPDDKMGIHSAYGWKSPKWNRIDSGSKITNILQVTSNSATPATDDGLYQMRSTGQILRYTNGAWATVDNNKDTVQITGAYGRLYQLHYDGATFRLIGSASNWQAITNTDANVVDIVAAADQLYSRRKDGTVARQSGLSWIIIDQPSTLASKQIVVTDDKTLWNLLSNGYLVRTLWPYSEDSWVIVDDNSANVAVAVGGNEFYKLQSDGAVVWLDNAGPYWSIIEQANSVGIYATDEPYTQERPNSLEGREYPLVMLENGLASLGQTPDYLVSVVQRNALESPLLRLPAEIRQEIFEYAIGGYHIALDYSCRFEAREVYPEGFFPDEDTVSTEIDTEEADVDSTEDWPTLYDLGWTPSIPACQLPQVCRQIYAETATLGYRLNTFLLHDSLGACDLGQNFCGYFREDSWLSKRSPAQLAAITTIEPSGRDAFNY</sequence>
<keyword evidence="4" id="KW-0117">Actin capping</keyword>
<dbReference type="SUPFAM" id="SSF55486">
    <property type="entry name" value="Metalloproteases ('zincins'), catalytic domain"/>
    <property type="match status" value="1"/>
</dbReference>
<keyword evidence="8" id="KW-0378">Hydrolase</keyword>
<reference evidence="17" key="1">
    <citation type="submission" date="2021-12" db="EMBL/GenBank/DDBJ databases">
        <title>Curvularia clavata genome.</title>
        <authorList>
            <person name="Cao Y."/>
        </authorList>
    </citation>
    <scope>NUCLEOTIDE SEQUENCE</scope>
    <source>
        <strain evidence="17">Yc1106</strain>
    </source>
</reference>
<evidence type="ECO:0000256" key="5">
    <source>
        <dbReference type="ARBA" id="ARBA00022490"/>
    </source>
</evidence>
<keyword evidence="6" id="KW-0645">Protease</keyword>
<evidence type="ECO:0000256" key="14">
    <source>
        <dbReference type="ARBA" id="ARBA00044965"/>
    </source>
</evidence>
<organism evidence="17 18">
    <name type="scientific">Curvularia clavata</name>
    <dbReference type="NCBI Taxonomy" id="95742"/>
    <lineage>
        <taxon>Eukaryota</taxon>
        <taxon>Fungi</taxon>
        <taxon>Dikarya</taxon>
        <taxon>Ascomycota</taxon>
        <taxon>Pezizomycotina</taxon>
        <taxon>Dothideomycetes</taxon>
        <taxon>Pleosporomycetidae</taxon>
        <taxon>Pleosporales</taxon>
        <taxon>Pleosporineae</taxon>
        <taxon>Pleosporaceae</taxon>
        <taxon>Curvularia</taxon>
    </lineage>
</organism>
<dbReference type="GO" id="GO:0031012">
    <property type="term" value="C:extracellular matrix"/>
    <property type="evidence" value="ECO:0007669"/>
    <property type="project" value="InterPro"/>
</dbReference>
<dbReference type="GO" id="GO:0006508">
    <property type="term" value="P:proteolysis"/>
    <property type="evidence" value="ECO:0007669"/>
    <property type="project" value="UniProtKB-KW"/>
</dbReference>
<dbReference type="OrthoDB" id="65569at2759"/>
<evidence type="ECO:0000256" key="9">
    <source>
        <dbReference type="ARBA" id="ARBA00022833"/>
    </source>
</evidence>
<dbReference type="InterPro" id="IPR001698">
    <property type="entry name" value="CAPZB"/>
</dbReference>
<keyword evidence="12" id="KW-0206">Cytoskeleton</keyword>
<evidence type="ECO:0000256" key="8">
    <source>
        <dbReference type="ARBA" id="ARBA00022801"/>
    </source>
</evidence>
<comment type="subunit">
    <text evidence="14">Component of the F-actin capping complex, composed of a heterodimer of an alpha and a beta subunit.</text>
</comment>
<dbReference type="Gene3D" id="3.90.1150.210">
    <property type="entry name" value="F-actin capping protein, beta subunit"/>
    <property type="match status" value="1"/>
</dbReference>
<dbReference type="GO" id="GO:0008290">
    <property type="term" value="C:F-actin capping protein complex"/>
    <property type="evidence" value="ECO:0007669"/>
    <property type="project" value="InterPro"/>
</dbReference>
<comment type="subcellular location">
    <subcellularLocation>
        <location evidence="1">Cytoplasm</location>
        <location evidence="1">Cytoskeleton</location>
        <location evidence="1">Actin patch</location>
    </subcellularLocation>
</comment>